<name>A0A0C4DVX4_MAGP6</name>
<dbReference type="PANTHER" id="PTHR38790:SF4">
    <property type="entry name" value="2EXR DOMAIN-CONTAINING PROTEIN"/>
    <property type="match status" value="1"/>
</dbReference>
<evidence type="ECO:0000256" key="1">
    <source>
        <dbReference type="SAM" id="MobiDB-lite"/>
    </source>
</evidence>
<dbReference type="EnsemblFungi" id="MAPG_04139T0">
    <property type="protein sequence ID" value="MAPG_04139T0"/>
    <property type="gene ID" value="MAPG_04139"/>
</dbReference>
<dbReference type="EMBL" id="GL876968">
    <property type="protein sequence ID" value="KLU85107.1"/>
    <property type="molecule type" value="Genomic_DNA"/>
</dbReference>
<gene>
    <name evidence="2" type="ORF">MAPG_04139</name>
</gene>
<feature type="region of interest" description="Disordered" evidence="1">
    <location>
        <begin position="1"/>
        <end position="27"/>
    </location>
</feature>
<reference evidence="4" key="2">
    <citation type="submission" date="2010-05" db="EMBL/GenBank/DDBJ databases">
        <title>The genome sequence of Magnaporthe poae strain ATCC 64411.</title>
        <authorList>
            <person name="Ma L.-J."/>
            <person name="Dead R."/>
            <person name="Young S."/>
            <person name="Zeng Q."/>
            <person name="Koehrsen M."/>
            <person name="Alvarado L."/>
            <person name="Berlin A."/>
            <person name="Chapman S.B."/>
            <person name="Chen Z."/>
            <person name="Freedman E."/>
            <person name="Gellesch M."/>
            <person name="Goldberg J."/>
            <person name="Griggs A."/>
            <person name="Gujja S."/>
            <person name="Heilman E.R."/>
            <person name="Heiman D."/>
            <person name="Hepburn T."/>
            <person name="Howarth C."/>
            <person name="Jen D."/>
            <person name="Larson L."/>
            <person name="Mehta T."/>
            <person name="Neiman D."/>
            <person name="Pearson M."/>
            <person name="Roberts A."/>
            <person name="Saif S."/>
            <person name="Shea T."/>
            <person name="Shenoy N."/>
            <person name="Sisk P."/>
            <person name="Stolte C."/>
            <person name="Sykes S."/>
            <person name="Walk T."/>
            <person name="White J."/>
            <person name="Yandava C."/>
            <person name="Haas B."/>
            <person name="Nusbaum C."/>
            <person name="Birren B."/>
        </authorList>
    </citation>
    <scope>NUCLEOTIDE SEQUENCE [LARGE SCALE GENOMIC DNA]</scope>
    <source>
        <strain evidence="4">ATCC 64411 / 73-15</strain>
    </source>
</reference>
<dbReference type="PANTHER" id="PTHR38790">
    <property type="entry name" value="2EXR DOMAIN-CONTAINING PROTEIN-RELATED"/>
    <property type="match status" value="1"/>
</dbReference>
<accession>A0A0C4DVX4</accession>
<organism evidence="3 4">
    <name type="scientific">Magnaporthiopsis poae (strain ATCC 64411 / 73-15)</name>
    <name type="common">Kentucky bluegrass fungus</name>
    <name type="synonym">Magnaporthe poae</name>
    <dbReference type="NCBI Taxonomy" id="644358"/>
    <lineage>
        <taxon>Eukaryota</taxon>
        <taxon>Fungi</taxon>
        <taxon>Dikarya</taxon>
        <taxon>Ascomycota</taxon>
        <taxon>Pezizomycotina</taxon>
        <taxon>Sordariomycetes</taxon>
        <taxon>Sordariomycetidae</taxon>
        <taxon>Magnaporthales</taxon>
        <taxon>Magnaporthaceae</taxon>
        <taxon>Magnaporthiopsis</taxon>
    </lineage>
</organism>
<reference evidence="3" key="4">
    <citation type="journal article" date="2015" name="G3 (Bethesda)">
        <title>Genome sequences of three phytopathogenic species of the Magnaporthaceae family of fungi.</title>
        <authorList>
            <person name="Okagaki L.H."/>
            <person name="Nunes C.C."/>
            <person name="Sailsbery J."/>
            <person name="Clay B."/>
            <person name="Brown D."/>
            <person name="John T."/>
            <person name="Oh Y."/>
            <person name="Young N."/>
            <person name="Fitzgerald M."/>
            <person name="Haas B.J."/>
            <person name="Zeng Q."/>
            <person name="Young S."/>
            <person name="Adiconis X."/>
            <person name="Fan L."/>
            <person name="Levin J.Z."/>
            <person name="Mitchell T.K."/>
            <person name="Okubara P.A."/>
            <person name="Farman M.L."/>
            <person name="Kohn L.M."/>
            <person name="Birren B."/>
            <person name="Ma L.-J."/>
            <person name="Dean R.A."/>
        </authorList>
    </citation>
    <scope>NUCLEOTIDE SEQUENCE</scope>
    <source>
        <strain evidence="3">ATCC 64411 / 73-15</strain>
    </source>
</reference>
<proteinExistence type="predicted"/>
<dbReference type="OrthoDB" id="5413827at2759"/>
<evidence type="ECO:0000313" key="2">
    <source>
        <dbReference type="EMBL" id="KLU85107.1"/>
    </source>
</evidence>
<feature type="compositionally biased region" description="Basic residues" evidence="1">
    <location>
        <begin position="1"/>
        <end position="11"/>
    </location>
</feature>
<evidence type="ECO:0000313" key="4">
    <source>
        <dbReference type="Proteomes" id="UP000011715"/>
    </source>
</evidence>
<reference evidence="2" key="3">
    <citation type="submission" date="2011-03" db="EMBL/GenBank/DDBJ databases">
        <title>Annotation of Magnaporthe poae ATCC 64411.</title>
        <authorList>
            <person name="Ma L.-J."/>
            <person name="Dead R."/>
            <person name="Young S.K."/>
            <person name="Zeng Q."/>
            <person name="Gargeya S."/>
            <person name="Fitzgerald M."/>
            <person name="Haas B."/>
            <person name="Abouelleil A."/>
            <person name="Alvarado L."/>
            <person name="Arachchi H.M."/>
            <person name="Berlin A."/>
            <person name="Brown A."/>
            <person name="Chapman S.B."/>
            <person name="Chen Z."/>
            <person name="Dunbar C."/>
            <person name="Freedman E."/>
            <person name="Gearin G."/>
            <person name="Gellesch M."/>
            <person name="Goldberg J."/>
            <person name="Griggs A."/>
            <person name="Gujja S."/>
            <person name="Heiman D."/>
            <person name="Howarth C."/>
            <person name="Larson L."/>
            <person name="Lui A."/>
            <person name="MacDonald P.J.P."/>
            <person name="Mehta T."/>
            <person name="Montmayeur A."/>
            <person name="Murphy C."/>
            <person name="Neiman D."/>
            <person name="Pearson M."/>
            <person name="Priest M."/>
            <person name="Roberts A."/>
            <person name="Saif S."/>
            <person name="Shea T."/>
            <person name="Shenoy N."/>
            <person name="Sisk P."/>
            <person name="Stolte C."/>
            <person name="Sykes S."/>
            <person name="Yandava C."/>
            <person name="Wortman J."/>
            <person name="Nusbaum C."/>
            <person name="Birren B."/>
        </authorList>
    </citation>
    <scope>NUCLEOTIDE SEQUENCE</scope>
    <source>
        <strain evidence="2">ATCC 64411</strain>
    </source>
</reference>
<dbReference type="OMA" id="YHETAIL"/>
<dbReference type="VEuPathDB" id="FungiDB:MAPG_04139"/>
<protein>
    <submittedName>
        <fullName evidence="2 3">Uncharacterized protein</fullName>
    </submittedName>
</protein>
<dbReference type="Proteomes" id="UP000011715">
    <property type="component" value="Unassembled WGS sequence"/>
</dbReference>
<evidence type="ECO:0000313" key="3">
    <source>
        <dbReference type="EnsemblFungi" id="MAPG_04139T0"/>
    </source>
</evidence>
<keyword evidence="4" id="KW-1185">Reference proteome</keyword>
<sequence>MQNKACRQRVRRSIEQAPPESSEEHRIYKQNSQISPLLRLPPELRLRIYELLFSVGQISIAYRPWDPRGRTRTGFYCRTLSAGQNPWAHSTSDMEKGRELHSGSNVGEAALVDVGNSRRSSGVTLLSGVCRQLYHETAVLPFKLNVLSFVGSRLVERYLKERRMSLRQRRAVRTLFAREKASASVEKSFGGLKVIGWRGDNGRLVTDPIMQVVAEARLACLDATSTMIP</sequence>
<dbReference type="eggNOG" id="ENOG502T0VH">
    <property type="taxonomic scope" value="Eukaryota"/>
</dbReference>
<dbReference type="EMBL" id="ADBL01000979">
    <property type="status" value="NOT_ANNOTATED_CDS"/>
    <property type="molecule type" value="Genomic_DNA"/>
</dbReference>
<reference evidence="2" key="1">
    <citation type="submission" date="2010-05" db="EMBL/GenBank/DDBJ databases">
        <title>The Genome Sequence of Magnaporthe poae strain ATCC 64411.</title>
        <authorList>
            <consortium name="The Broad Institute Genome Sequencing Platform"/>
            <consortium name="Broad Institute Genome Sequencing Center for Infectious Disease"/>
            <person name="Ma L.-J."/>
            <person name="Dead R."/>
            <person name="Young S."/>
            <person name="Zeng Q."/>
            <person name="Koehrsen M."/>
            <person name="Alvarado L."/>
            <person name="Berlin A."/>
            <person name="Chapman S.B."/>
            <person name="Chen Z."/>
            <person name="Freedman E."/>
            <person name="Gellesch M."/>
            <person name="Goldberg J."/>
            <person name="Griggs A."/>
            <person name="Gujja S."/>
            <person name="Heilman E.R."/>
            <person name="Heiman D."/>
            <person name="Hepburn T."/>
            <person name="Howarth C."/>
            <person name="Jen D."/>
            <person name="Larson L."/>
            <person name="Mehta T."/>
            <person name="Neiman D."/>
            <person name="Pearson M."/>
            <person name="Roberts A."/>
            <person name="Saif S."/>
            <person name="Shea T."/>
            <person name="Shenoy N."/>
            <person name="Sisk P."/>
            <person name="Stolte C."/>
            <person name="Sykes S."/>
            <person name="Walk T."/>
            <person name="White J."/>
            <person name="Yandava C."/>
            <person name="Haas B."/>
            <person name="Nusbaum C."/>
            <person name="Birren B."/>
        </authorList>
    </citation>
    <scope>NUCLEOTIDE SEQUENCE</scope>
    <source>
        <strain evidence="2">ATCC 64411</strain>
    </source>
</reference>
<reference evidence="3" key="5">
    <citation type="submission" date="2015-06" db="UniProtKB">
        <authorList>
            <consortium name="EnsemblFungi"/>
        </authorList>
    </citation>
    <scope>IDENTIFICATION</scope>
    <source>
        <strain evidence="3">ATCC 64411</strain>
    </source>
</reference>
<dbReference type="AlphaFoldDB" id="A0A0C4DVX4"/>